<keyword evidence="4" id="KW-1185">Reference proteome</keyword>
<feature type="chain" id="PRO_5011567838" description="Peptidase C39 domain-containing protein" evidence="1">
    <location>
        <begin position="19"/>
        <end position="176"/>
    </location>
</feature>
<organism evidence="3 4">
    <name type="scientific">Pseudoduganella namucuonensis</name>
    <dbReference type="NCBI Taxonomy" id="1035707"/>
    <lineage>
        <taxon>Bacteria</taxon>
        <taxon>Pseudomonadati</taxon>
        <taxon>Pseudomonadota</taxon>
        <taxon>Betaproteobacteria</taxon>
        <taxon>Burkholderiales</taxon>
        <taxon>Oxalobacteraceae</taxon>
        <taxon>Telluria group</taxon>
        <taxon>Pseudoduganella</taxon>
    </lineage>
</organism>
<sequence>MWRICLTLLCTLPSAWCAAERPVRSLLEARQEGMIVQQWDNSCAAAALATILTYYKGMTVSEEQVARGMLRRTDPLRVRSRGGFSFLDMKRHVGQLGFDSDGYSGMALEDLAVKTPMIVPLNVRGYNHFVVVRHVGDNKVDIGDPSFGNYAMKRAEFAAKWRGIGFEVGRRREMHE</sequence>
<dbReference type="Gene3D" id="3.90.70.10">
    <property type="entry name" value="Cysteine proteinases"/>
    <property type="match status" value="1"/>
</dbReference>
<dbReference type="PROSITE" id="PS50990">
    <property type="entry name" value="PEPTIDASE_C39"/>
    <property type="match status" value="1"/>
</dbReference>
<feature type="domain" description="Peptidase C39" evidence="2">
    <location>
        <begin position="37"/>
        <end position="168"/>
    </location>
</feature>
<dbReference type="STRING" id="1035707.SAMN05216552_103350"/>
<accession>A0A1I7LNF7</accession>
<dbReference type="GO" id="GO:0016020">
    <property type="term" value="C:membrane"/>
    <property type="evidence" value="ECO:0007669"/>
    <property type="project" value="InterPro"/>
</dbReference>
<feature type="signal peptide" evidence="1">
    <location>
        <begin position="1"/>
        <end position="18"/>
    </location>
</feature>
<dbReference type="EMBL" id="FPBO01000033">
    <property type="protein sequence ID" value="SFV11173.1"/>
    <property type="molecule type" value="Genomic_DNA"/>
</dbReference>
<name>A0A1I7LNF7_9BURK</name>
<dbReference type="InterPro" id="IPR005074">
    <property type="entry name" value="Peptidase_C39"/>
</dbReference>
<dbReference type="GO" id="GO:0008233">
    <property type="term" value="F:peptidase activity"/>
    <property type="evidence" value="ECO:0007669"/>
    <property type="project" value="InterPro"/>
</dbReference>
<evidence type="ECO:0000256" key="1">
    <source>
        <dbReference type="SAM" id="SignalP"/>
    </source>
</evidence>
<dbReference type="GO" id="GO:0006508">
    <property type="term" value="P:proteolysis"/>
    <property type="evidence" value="ECO:0007669"/>
    <property type="project" value="InterPro"/>
</dbReference>
<protein>
    <recommendedName>
        <fullName evidence="2">Peptidase C39 domain-containing protein</fullName>
    </recommendedName>
</protein>
<gene>
    <name evidence="3" type="ORF">SAMN05216552_103350</name>
</gene>
<evidence type="ECO:0000259" key="2">
    <source>
        <dbReference type="PROSITE" id="PS50990"/>
    </source>
</evidence>
<proteinExistence type="predicted"/>
<dbReference type="Proteomes" id="UP000199391">
    <property type="component" value="Unassembled WGS sequence"/>
</dbReference>
<keyword evidence="1" id="KW-0732">Signal</keyword>
<evidence type="ECO:0000313" key="3">
    <source>
        <dbReference type="EMBL" id="SFV11173.1"/>
    </source>
</evidence>
<dbReference type="AlphaFoldDB" id="A0A1I7LNF7"/>
<dbReference type="GO" id="GO:0005524">
    <property type="term" value="F:ATP binding"/>
    <property type="evidence" value="ECO:0007669"/>
    <property type="project" value="InterPro"/>
</dbReference>
<reference evidence="4" key="1">
    <citation type="submission" date="2016-10" db="EMBL/GenBank/DDBJ databases">
        <authorList>
            <person name="Varghese N."/>
            <person name="Submissions S."/>
        </authorList>
    </citation>
    <scope>NUCLEOTIDE SEQUENCE [LARGE SCALE GENOMIC DNA]</scope>
    <source>
        <strain evidence="4">CGMCC 1.11014</strain>
    </source>
</reference>
<dbReference type="Pfam" id="PF03412">
    <property type="entry name" value="Peptidase_C39"/>
    <property type="match status" value="1"/>
</dbReference>
<evidence type="ECO:0000313" key="4">
    <source>
        <dbReference type="Proteomes" id="UP000199391"/>
    </source>
</evidence>